<proteinExistence type="predicted"/>
<dbReference type="RefSeq" id="WP_154488257.1">
    <property type="nucleotide sequence ID" value="NZ_VULN01000009.1"/>
</dbReference>
<sequence length="104" mass="11912">MAKNDDEKLLATEDQEAVVVITDEKGNESYYLEEMVIPMDGKNFALLTQIPEDDDTDPDEEDNVIIARVDFDDKGDPVYLDPTDEEFEAVRKAYEEIMDEMDAQ</sequence>
<gene>
    <name evidence="1" type="ORF">FX155_07290</name>
</gene>
<name>A0A6N7W2F5_ACIFE</name>
<accession>A0A6N7W2F5</accession>
<protein>
    <submittedName>
        <fullName evidence="1">DUF1292 domain-containing protein</fullName>
    </submittedName>
</protein>
<dbReference type="OrthoDB" id="1624575at2"/>
<evidence type="ECO:0000313" key="2">
    <source>
        <dbReference type="Proteomes" id="UP000441455"/>
    </source>
</evidence>
<reference evidence="1 2" key="1">
    <citation type="submission" date="2019-08" db="EMBL/GenBank/DDBJ databases">
        <title>In-depth cultivation of the pig gut microbiome towards novel bacterial diversity and tailored functional studies.</title>
        <authorList>
            <person name="Wylensek D."/>
            <person name="Hitch T.C.A."/>
            <person name="Clavel T."/>
        </authorList>
    </citation>
    <scope>NUCLEOTIDE SEQUENCE [LARGE SCALE GENOMIC DNA]</scope>
    <source>
        <strain evidence="1 2">WCA-389-WT-5B</strain>
    </source>
</reference>
<dbReference type="AlphaFoldDB" id="A0A6N7W2F5"/>
<dbReference type="EMBL" id="VULN01000009">
    <property type="protein sequence ID" value="MSS82396.1"/>
    <property type="molecule type" value="Genomic_DNA"/>
</dbReference>
<dbReference type="Pfam" id="PF06949">
    <property type="entry name" value="DUF1292"/>
    <property type="match status" value="1"/>
</dbReference>
<comment type="caution">
    <text evidence="1">The sequence shown here is derived from an EMBL/GenBank/DDBJ whole genome shotgun (WGS) entry which is preliminary data.</text>
</comment>
<organism evidence="1 2">
    <name type="scientific">Acidaminococcus fermentans</name>
    <dbReference type="NCBI Taxonomy" id="905"/>
    <lineage>
        <taxon>Bacteria</taxon>
        <taxon>Bacillati</taxon>
        <taxon>Bacillota</taxon>
        <taxon>Negativicutes</taxon>
        <taxon>Acidaminococcales</taxon>
        <taxon>Acidaminococcaceae</taxon>
        <taxon>Acidaminococcus</taxon>
    </lineage>
</organism>
<dbReference type="Proteomes" id="UP000441455">
    <property type="component" value="Unassembled WGS sequence"/>
</dbReference>
<evidence type="ECO:0000313" key="1">
    <source>
        <dbReference type="EMBL" id="MSS82396.1"/>
    </source>
</evidence>
<dbReference type="InterPro" id="IPR009711">
    <property type="entry name" value="UPF0473"/>
</dbReference>